<dbReference type="Proteomes" id="UP001210339">
    <property type="component" value="Chromosome"/>
</dbReference>
<protein>
    <submittedName>
        <fullName evidence="2">Plasmid mobilization relaxosome protein MobC</fullName>
    </submittedName>
</protein>
<organism evidence="2 3">
    <name type="scientific">Peptoniphilus equinus</name>
    <dbReference type="NCBI Taxonomy" id="3016343"/>
    <lineage>
        <taxon>Bacteria</taxon>
        <taxon>Bacillati</taxon>
        <taxon>Bacillota</taxon>
        <taxon>Tissierellia</taxon>
        <taxon>Tissierellales</taxon>
        <taxon>Peptoniphilaceae</taxon>
        <taxon>Peptoniphilus</taxon>
    </lineage>
</organism>
<evidence type="ECO:0000313" key="2">
    <source>
        <dbReference type="EMBL" id="WBW49309.1"/>
    </source>
</evidence>
<accession>A0ABY7QR92</accession>
<dbReference type="Pfam" id="PF05713">
    <property type="entry name" value="MobC"/>
    <property type="match status" value="1"/>
</dbReference>
<gene>
    <name evidence="2" type="primary">mobC</name>
    <name evidence="2" type="ORF">O6R05_04685</name>
</gene>
<keyword evidence="3" id="KW-1185">Reference proteome</keyword>
<evidence type="ECO:0000313" key="3">
    <source>
        <dbReference type="Proteomes" id="UP001210339"/>
    </source>
</evidence>
<dbReference type="RefSeq" id="WP_271190841.1">
    <property type="nucleotide sequence ID" value="NZ_CP115667.1"/>
</dbReference>
<reference evidence="2 3" key="1">
    <citation type="submission" date="2023-01" db="EMBL/GenBank/DDBJ databases">
        <authorList>
            <person name="Lee S.H."/>
            <person name="Jung H.S."/>
            <person name="Yun J.U."/>
        </authorList>
    </citation>
    <scope>NUCLEOTIDE SEQUENCE [LARGE SCALE GENOMIC DNA]</scope>
    <source>
        <strain evidence="2 3">CBA3646</strain>
    </source>
</reference>
<evidence type="ECO:0000259" key="1">
    <source>
        <dbReference type="Pfam" id="PF05713"/>
    </source>
</evidence>
<name>A0ABY7QR92_9FIRM</name>
<dbReference type="InterPro" id="IPR008687">
    <property type="entry name" value="MobC"/>
</dbReference>
<dbReference type="EMBL" id="CP115667">
    <property type="protein sequence ID" value="WBW49309.1"/>
    <property type="molecule type" value="Genomic_DNA"/>
</dbReference>
<sequence length="124" mass="14397">MSSNSHRERNKVLFLRMTENERKLFEGVFAKSPFVNRTNLVLYLLSHAKIVNIHYDMSVFRNLQIHLSQMGNNLNQIARRANQSEGIYDDDVQSVLAMRQNIVELSDALDAIRSQFEDNSIKEV</sequence>
<feature type="domain" description="Bacterial mobilisation" evidence="1">
    <location>
        <begin position="67"/>
        <end position="105"/>
    </location>
</feature>
<proteinExistence type="predicted"/>